<feature type="domain" description="Malonyl-CoA:ACP transacylase (MAT)" evidence="6">
    <location>
        <begin position="6"/>
        <end position="300"/>
    </location>
</feature>
<dbReference type="GO" id="GO:0006633">
    <property type="term" value="P:fatty acid biosynthetic process"/>
    <property type="evidence" value="ECO:0007669"/>
    <property type="project" value="TreeGrafter"/>
</dbReference>
<feature type="active site" evidence="5">
    <location>
        <position position="89"/>
    </location>
</feature>
<comment type="catalytic activity">
    <reaction evidence="3 4">
        <text>holo-[ACP] + malonyl-CoA = malonyl-[ACP] + CoA</text>
        <dbReference type="Rhea" id="RHEA:41792"/>
        <dbReference type="Rhea" id="RHEA-COMP:9623"/>
        <dbReference type="Rhea" id="RHEA-COMP:9685"/>
        <dbReference type="ChEBI" id="CHEBI:57287"/>
        <dbReference type="ChEBI" id="CHEBI:57384"/>
        <dbReference type="ChEBI" id="CHEBI:64479"/>
        <dbReference type="ChEBI" id="CHEBI:78449"/>
        <dbReference type="EC" id="2.3.1.39"/>
    </reaction>
</comment>
<name>D0BJX5_9LACT</name>
<proteinExistence type="inferred from homology"/>
<dbReference type="InterPro" id="IPR016035">
    <property type="entry name" value="Acyl_Trfase/lysoPLipase"/>
</dbReference>
<evidence type="ECO:0000256" key="2">
    <source>
        <dbReference type="ARBA" id="ARBA00023315"/>
    </source>
</evidence>
<keyword evidence="8" id="KW-1185">Reference proteome</keyword>
<dbReference type="Proteomes" id="UP000002939">
    <property type="component" value="Unassembled WGS sequence"/>
</dbReference>
<dbReference type="Pfam" id="PF00698">
    <property type="entry name" value="Acyl_transf_1"/>
    <property type="match status" value="1"/>
</dbReference>
<organism evidence="7 8">
    <name type="scientific">Granulicatella elegans ATCC 700633</name>
    <dbReference type="NCBI Taxonomy" id="626369"/>
    <lineage>
        <taxon>Bacteria</taxon>
        <taxon>Bacillati</taxon>
        <taxon>Bacillota</taxon>
        <taxon>Bacilli</taxon>
        <taxon>Lactobacillales</taxon>
        <taxon>Carnobacteriaceae</taxon>
        <taxon>Granulicatella</taxon>
    </lineage>
</organism>
<dbReference type="SMART" id="SM00827">
    <property type="entry name" value="PKS_AT"/>
    <property type="match status" value="1"/>
</dbReference>
<dbReference type="EC" id="2.3.1.39" evidence="4"/>
<dbReference type="InterPro" id="IPR004410">
    <property type="entry name" value="Malonyl_CoA-ACP_transAc_FabD"/>
</dbReference>
<keyword evidence="1 4" id="KW-0808">Transferase</keyword>
<gene>
    <name evidence="7" type="ORF">HMPREF0446_00260</name>
</gene>
<reference evidence="7" key="2">
    <citation type="submission" date="2011-10" db="EMBL/GenBank/DDBJ databases">
        <title>The Genome Sequence of Granulicatella elegans ATCC 700633.</title>
        <authorList>
            <consortium name="The Broad Institute Genome Sequencing Platform"/>
            <consortium name="The Broad Institute Genome Sequencing Center for Infectious Disease"/>
            <person name="Earl A."/>
            <person name="Ward D."/>
            <person name="Feldgarden M."/>
            <person name="Gevers D."/>
            <person name="Sibley C.D."/>
            <person name="Field T.R."/>
            <person name="Grinwis M."/>
            <person name="Eshaghurshan C.S."/>
            <person name="Surette M.G."/>
            <person name="Young S.K."/>
            <person name="Zeng Q."/>
            <person name="Gargeya S."/>
            <person name="Fitzgerald M."/>
            <person name="Haas B."/>
            <person name="Abouelleil A."/>
            <person name="Alvarado L."/>
            <person name="Arachchi H.M."/>
            <person name="Berlin A."/>
            <person name="Brown A."/>
            <person name="Chapman S.B."/>
            <person name="Chen Z."/>
            <person name="Dunbar C."/>
            <person name="Freedman E."/>
            <person name="Gearin G."/>
            <person name="Goldberg J."/>
            <person name="Griggs A."/>
            <person name="Gujja S."/>
            <person name="Heiman D."/>
            <person name="Howarth C."/>
            <person name="Larson L."/>
            <person name="Lui A."/>
            <person name="MacDonald P.J.P."/>
            <person name="Montmayeur A."/>
            <person name="Murphy C."/>
            <person name="Neiman D."/>
            <person name="Pearson M."/>
            <person name="Priest M."/>
            <person name="Roberts A."/>
            <person name="Saif S."/>
            <person name="Shea T."/>
            <person name="Shenoy N."/>
            <person name="Sisk P."/>
            <person name="Stolte C."/>
            <person name="Sykes S."/>
            <person name="Wortman J."/>
            <person name="Nusbaum C."/>
            <person name="Birren B."/>
        </authorList>
    </citation>
    <scope>NUCLEOTIDE SEQUENCE [LARGE SCALE GENOMIC DNA]</scope>
    <source>
        <strain evidence="7">ATCC 700633</strain>
    </source>
</reference>
<feature type="active site" evidence="5">
    <location>
        <position position="199"/>
    </location>
</feature>
<dbReference type="Gene3D" id="3.30.70.250">
    <property type="entry name" value="Malonyl-CoA ACP transacylase, ACP-binding"/>
    <property type="match status" value="1"/>
</dbReference>
<protein>
    <recommendedName>
        <fullName evidence="4">Malonyl CoA-acyl carrier protein transacylase</fullName>
        <ecNumber evidence="4">2.3.1.39</ecNumber>
    </recommendedName>
</protein>
<evidence type="ECO:0000259" key="6">
    <source>
        <dbReference type="SMART" id="SM00827"/>
    </source>
</evidence>
<dbReference type="InterPro" id="IPR014043">
    <property type="entry name" value="Acyl_transferase_dom"/>
</dbReference>
<dbReference type="Gene3D" id="3.40.366.10">
    <property type="entry name" value="Malonyl-Coenzyme A Acyl Carrier Protein, domain 2"/>
    <property type="match status" value="1"/>
</dbReference>
<dbReference type="PIRSF" id="PIRSF000446">
    <property type="entry name" value="Mct"/>
    <property type="match status" value="1"/>
</dbReference>
<dbReference type="SUPFAM" id="SSF55048">
    <property type="entry name" value="Probable ACP-binding domain of malonyl-CoA ACP transacylase"/>
    <property type="match status" value="1"/>
</dbReference>
<accession>D0BJX5</accession>
<sequence>MKTAFIFPGQGSQKPQMGLEFLNNPMGQNLLEQTQKVLDFSVLELLEDEHSTKLHETKYTQPLLLFVSKLILQFLEEEGFHPDFVAGLSLGEYSALMASGALSYESALTLVSKRGEWMQEAANQNAGTMAAILGLEDEVIEKVCKELQEQGLLVSPANYNTPGQLVIGGKKDAVEIAVEKLKEQGAKRAIVLPVSGAFHTELMTPAAEKFNDFIETISFQTPSIPVLSNVTGVQHSIPIKAEILTQQITHSVKWKQNVEWMLEQGVRVFVEIGPGKSLSQMIKQIAKSHSIEVTVLQTESMKLLDQTVQELRRMKEGNR</sequence>
<dbReference type="AlphaFoldDB" id="D0BJX5"/>
<dbReference type="InterPro" id="IPR016036">
    <property type="entry name" value="Malonyl_transacylase_ACP-bd"/>
</dbReference>
<evidence type="ECO:0000256" key="4">
    <source>
        <dbReference type="PIRNR" id="PIRNR000446"/>
    </source>
</evidence>
<dbReference type="RefSeq" id="WP_006702534.1">
    <property type="nucleotide sequence ID" value="NZ_KI391971.1"/>
</dbReference>
<dbReference type="GO" id="GO:0004314">
    <property type="term" value="F:[acyl-carrier-protein] S-malonyltransferase activity"/>
    <property type="evidence" value="ECO:0007669"/>
    <property type="project" value="UniProtKB-EC"/>
</dbReference>
<dbReference type="SUPFAM" id="SSF52151">
    <property type="entry name" value="FabD/lysophospholipase-like"/>
    <property type="match status" value="1"/>
</dbReference>
<dbReference type="InterPro" id="IPR050858">
    <property type="entry name" value="Mal-CoA-ACP_Trans/PKS_FabD"/>
</dbReference>
<dbReference type="FunFam" id="3.30.70.250:FF:000001">
    <property type="entry name" value="Malonyl CoA-acyl carrier protein transacylase"/>
    <property type="match status" value="1"/>
</dbReference>
<dbReference type="PANTHER" id="PTHR42681:SF1">
    <property type="entry name" value="MALONYL-COA-ACYL CARRIER PROTEIN TRANSACYLASE, MITOCHONDRIAL"/>
    <property type="match status" value="1"/>
</dbReference>
<dbReference type="InterPro" id="IPR024925">
    <property type="entry name" value="Malonyl_CoA-ACP_transAc"/>
</dbReference>
<evidence type="ECO:0000256" key="1">
    <source>
        <dbReference type="ARBA" id="ARBA00022679"/>
    </source>
</evidence>
<evidence type="ECO:0000313" key="8">
    <source>
        <dbReference type="Proteomes" id="UP000002939"/>
    </source>
</evidence>
<dbReference type="GO" id="GO:0005829">
    <property type="term" value="C:cytosol"/>
    <property type="evidence" value="ECO:0007669"/>
    <property type="project" value="TreeGrafter"/>
</dbReference>
<dbReference type="PANTHER" id="PTHR42681">
    <property type="entry name" value="MALONYL-COA-ACYL CARRIER PROTEIN TRANSACYLASE, MITOCHONDRIAL"/>
    <property type="match status" value="1"/>
</dbReference>
<evidence type="ECO:0000256" key="5">
    <source>
        <dbReference type="PIRSR" id="PIRSR000446-1"/>
    </source>
</evidence>
<dbReference type="OrthoDB" id="9805460at2"/>
<reference evidence="7" key="1">
    <citation type="submission" date="2009-09" db="EMBL/GenBank/DDBJ databases">
        <authorList>
            <consortium name="The Broad Institute Genome Sequencing Platform"/>
            <person name="Ward D."/>
            <person name="Feldgarden M."/>
            <person name="Earl A."/>
            <person name="Young S.K."/>
            <person name="Zeng Q."/>
            <person name="Koehrsen M."/>
            <person name="Alvarado L."/>
            <person name="Berlin A."/>
            <person name="Bochicchio J."/>
            <person name="Borenstein D."/>
            <person name="Chapman S.B."/>
            <person name="Chen Z."/>
            <person name="Engels R."/>
            <person name="Freedman E."/>
            <person name="Gellesch M."/>
            <person name="Goldberg J."/>
            <person name="Griggs A."/>
            <person name="Gujja S."/>
            <person name="Heilman E."/>
            <person name="Heiman D."/>
            <person name="Hepburn T."/>
            <person name="Howarth C."/>
            <person name="Jen D."/>
            <person name="Larson L."/>
            <person name="Lewis B."/>
            <person name="Mehta T."/>
            <person name="Park D."/>
            <person name="Pearson M."/>
            <person name="Roberts A."/>
            <person name="Saif S."/>
            <person name="Shea T."/>
            <person name="Shenoy N."/>
            <person name="Sisk P."/>
            <person name="Stolte C."/>
            <person name="Sykes S."/>
            <person name="Thomson T."/>
            <person name="Walk T."/>
            <person name="White J."/>
            <person name="Yandava C."/>
            <person name="Sibley C.D."/>
            <person name="Field T.R."/>
            <person name="Grinwis M."/>
            <person name="Eshaghurshan C.S."/>
            <person name="Surette M.G."/>
            <person name="Haas B."/>
            <person name="Nusbaum C."/>
            <person name="Birren B."/>
        </authorList>
    </citation>
    <scope>NUCLEOTIDE SEQUENCE [LARGE SCALE GENOMIC DNA]</scope>
    <source>
        <strain evidence="7">ATCC 700633</strain>
    </source>
</reference>
<dbReference type="HOGENOM" id="CLU_030558_0_1_9"/>
<dbReference type="STRING" id="626369.HMPREF0446_00260"/>
<keyword evidence="2 4" id="KW-0012">Acyltransferase</keyword>
<dbReference type="NCBIfam" id="TIGR00128">
    <property type="entry name" value="fabD"/>
    <property type="match status" value="1"/>
</dbReference>
<comment type="similarity">
    <text evidence="4">Belongs to the fabD family.</text>
</comment>
<evidence type="ECO:0000313" key="7">
    <source>
        <dbReference type="EMBL" id="EEW93378.1"/>
    </source>
</evidence>
<dbReference type="EMBL" id="ACRF02000014">
    <property type="protein sequence ID" value="EEW93378.1"/>
    <property type="molecule type" value="Genomic_DNA"/>
</dbReference>
<evidence type="ECO:0000256" key="3">
    <source>
        <dbReference type="ARBA" id="ARBA00048462"/>
    </source>
</evidence>
<dbReference type="eggNOG" id="COG0331">
    <property type="taxonomic scope" value="Bacteria"/>
</dbReference>
<comment type="caution">
    <text evidence="7">The sequence shown here is derived from an EMBL/GenBank/DDBJ whole genome shotgun (WGS) entry which is preliminary data.</text>
</comment>
<dbReference type="InterPro" id="IPR001227">
    <property type="entry name" value="Ac_transferase_dom_sf"/>
</dbReference>